<evidence type="ECO:0000313" key="3">
    <source>
        <dbReference type="EMBL" id="AZR74411.1"/>
    </source>
</evidence>
<dbReference type="NCBIfam" id="TIGR00277">
    <property type="entry name" value="HDIG"/>
    <property type="match status" value="1"/>
</dbReference>
<dbReference type="SMART" id="SM00471">
    <property type="entry name" value="HDc"/>
    <property type="match status" value="1"/>
</dbReference>
<evidence type="ECO:0000259" key="1">
    <source>
        <dbReference type="PROSITE" id="PS51831"/>
    </source>
</evidence>
<dbReference type="PANTHER" id="PTHR43155:SF2">
    <property type="entry name" value="CYCLIC DI-GMP PHOSPHODIESTERASE PA4108"/>
    <property type="match status" value="1"/>
</dbReference>
<keyword evidence="4" id="KW-1185">Reference proteome</keyword>
<organism evidence="3 4">
    <name type="scientific">Anoxybacter fermentans</name>
    <dbReference type="NCBI Taxonomy" id="1323375"/>
    <lineage>
        <taxon>Bacteria</taxon>
        <taxon>Bacillati</taxon>
        <taxon>Bacillota</taxon>
        <taxon>Clostridia</taxon>
        <taxon>Halanaerobiales</taxon>
        <taxon>Anoxybacter</taxon>
    </lineage>
</organism>
<evidence type="ECO:0000259" key="2">
    <source>
        <dbReference type="PROSITE" id="PS51832"/>
    </source>
</evidence>
<dbReference type="Proteomes" id="UP000267250">
    <property type="component" value="Chromosome"/>
</dbReference>
<reference evidence="3 4" key="1">
    <citation type="submission" date="2016-07" db="EMBL/GenBank/DDBJ databases">
        <title>Genome and transcriptome analysis of iron-reducing fermentative bacteria Anoxybacter fermentans.</title>
        <authorList>
            <person name="Zeng X."/>
            <person name="Shao Z."/>
        </authorList>
    </citation>
    <scope>NUCLEOTIDE SEQUENCE [LARGE SCALE GENOMIC DNA]</scope>
    <source>
        <strain evidence="3 4">DY22613</strain>
    </source>
</reference>
<dbReference type="AlphaFoldDB" id="A0A3S9T1I5"/>
<dbReference type="SUPFAM" id="SSF55781">
    <property type="entry name" value="GAF domain-like"/>
    <property type="match status" value="1"/>
</dbReference>
<sequence>MDGTKKLPDSLKQIVQELMIQNRKLKLQNQELQRKVKRFSLFSDINQNLNGKFEHQKFYETILEMALRISNNEVGGLFIINPFKHQLVLKAFEGEVEPAVLKWLEGMPEEIERIILKGEIRELVSEDPLLLKIQSFDPLIRSGLFFPLTFSREFIGLGFVMHRHQEFMVHPAQYEEDMRFLTILAQQAYTFVELNRLNFERKNQQLYLKTIEALTGAIDAKDMYTAGHSQRVAEISTTIAYELGLTQREIDIIHYGALLHDIGKIGIPESILNKKGRLTDEEFDIIKRHPVIGTNILRSIDFLEDALSIVRAHHERYDGKGYPDQLKGEDIPFMARIVCVADAWDAMTSDRSYRKALPLEVVIEELEKNAGTQFDPIIVRTLQRKSFAKLRII</sequence>
<feature type="domain" description="HD-GYP" evidence="2">
    <location>
        <begin position="203"/>
        <end position="393"/>
    </location>
</feature>
<evidence type="ECO:0000313" key="4">
    <source>
        <dbReference type="Proteomes" id="UP000267250"/>
    </source>
</evidence>
<proteinExistence type="predicted"/>
<dbReference type="PROSITE" id="PS51832">
    <property type="entry name" value="HD_GYP"/>
    <property type="match status" value="1"/>
</dbReference>
<dbReference type="KEGG" id="aft:BBF96_14055"/>
<dbReference type="Gene3D" id="3.30.450.40">
    <property type="match status" value="1"/>
</dbReference>
<dbReference type="Gene3D" id="1.10.3210.10">
    <property type="entry name" value="Hypothetical protein af1432"/>
    <property type="match status" value="1"/>
</dbReference>
<gene>
    <name evidence="3" type="ORF">BBF96_14055</name>
</gene>
<dbReference type="SUPFAM" id="SSF109604">
    <property type="entry name" value="HD-domain/PDEase-like"/>
    <property type="match status" value="1"/>
</dbReference>
<name>A0A3S9T1I5_9FIRM</name>
<dbReference type="InterPro" id="IPR037522">
    <property type="entry name" value="HD_GYP_dom"/>
</dbReference>
<dbReference type="InterPro" id="IPR029016">
    <property type="entry name" value="GAF-like_dom_sf"/>
</dbReference>
<feature type="domain" description="HD" evidence="1">
    <location>
        <begin position="225"/>
        <end position="347"/>
    </location>
</feature>
<accession>A0A3S9T1I5</accession>
<dbReference type="OrthoDB" id="9804747at2"/>
<dbReference type="CDD" id="cd00077">
    <property type="entry name" value="HDc"/>
    <property type="match status" value="1"/>
</dbReference>
<dbReference type="InterPro" id="IPR006675">
    <property type="entry name" value="HDIG_dom"/>
</dbReference>
<dbReference type="PROSITE" id="PS51831">
    <property type="entry name" value="HD"/>
    <property type="match status" value="1"/>
</dbReference>
<dbReference type="InterPro" id="IPR006674">
    <property type="entry name" value="HD_domain"/>
</dbReference>
<dbReference type="PANTHER" id="PTHR43155">
    <property type="entry name" value="CYCLIC DI-GMP PHOSPHODIESTERASE PA4108-RELATED"/>
    <property type="match status" value="1"/>
</dbReference>
<dbReference type="InterPro" id="IPR003607">
    <property type="entry name" value="HD/PDEase_dom"/>
</dbReference>
<dbReference type="Pfam" id="PF13487">
    <property type="entry name" value="HD_5"/>
    <property type="match status" value="1"/>
</dbReference>
<dbReference type="RefSeq" id="WP_127017768.1">
    <property type="nucleotide sequence ID" value="NZ_CP016379.1"/>
</dbReference>
<dbReference type="EMBL" id="CP016379">
    <property type="protein sequence ID" value="AZR74411.1"/>
    <property type="molecule type" value="Genomic_DNA"/>
</dbReference>
<protein>
    <submittedName>
        <fullName evidence="3">Uncharacterized protein</fullName>
    </submittedName>
</protein>